<dbReference type="RefSeq" id="XP_056068102.1">
    <property type="nucleotide sequence ID" value="XM_056218837.1"/>
</dbReference>
<feature type="compositionally biased region" description="Basic residues" evidence="1">
    <location>
        <begin position="1"/>
        <end position="10"/>
    </location>
</feature>
<reference evidence="2" key="1">
    <citation type="submission" date="2022-10" db="EMBL/GenBank/DDBJ databases">
        <title>Tapping the CABI collections for fungal endophytes: first genome assemblies for Collariella, Neodidymelliopsis, Ascochyta clinopodiicola, Didymella pomorum, Didymosphaeria variabile, Neocosmospora piperis and Neocucurbitaria cava.</title>
        <authorList>
            <person name="Hill R."/>
        </authorList>
    </citation>
    <scope>NUCLEOTIDE SEQUENCE</scope>
    <source>
        <strain evidence="2">IMI 356815</strain>
    </source>
</reference>
<feature type="region of interest" description="Disordered" evidence="1">
    <location>
        <begin position="736"/>
        <end position="787"/>
    </location>
</feature>
<keyword evidence="3" id="KW-1185">Reference proteome</keyword>
<organism evidence="2 3">
    <name type="scientific">Didymosphaeria variabile</name>
    <dbReference type="NCBI Taxonomy" id="1932322"/>
    <lineage>
        <taxon>Eukaryota</taxon>
        <taxon>Fungi</taxon>
        <taxon>Dikarya</taxon>
        <taxon>Ascomycota</taxon>
        <taxon>Pezizomycotina</taxon>
        <taxon>Dothideomycetes</taxon>
        <taxon>Pleosporomycetidae</taxon>
        <taxon>Pleosporales</taxon>
        <taxon>Massarineae</taxon>
        <taxon>Didymosphaeriaceae</taxon>
        <taxon>Didymosphaeria</taxon>
    </lineage>
</organism>
<name>A0A9W8XGE2_9PLEO</name>
<dbReference type="OrthoDB" id="3796468at2759"/>
<gene>
    <name evidence="2" type="ORF">N0V89_010092</name>
</gene>
<accession>A0A9W8XGE2</accession>
<feature type="region of interest" description="Disordered" evidence="1">
    <location>
        <begin position="227"/>
        <end position="253"/>
    </location>
</feature>
<dbReference type="GeneID" id="80913622"/>
<feature type="compositionally biased region" description="Basic and acidic residues" evidence="1">
    <location>
        <begin position="758"/>
        <end position="777"/>
    </location>
</feature>
<protein>
    <submittedName>
        <fullName evidence="2">Uncharacterized protein</fullName>
    </submittedName>
</protein>
<dbReference type="AlphaFoldDB" id="A0A9W8XGE2"/>
<evidence type="ECO:0000313" key="3">
    <source>
        <dbReference type="Proteomes" id="UP001140513"/>
    </source>
</evidence>
<comment type="caution">
    <text evidence="2">The sequence shown here is derived from an EMBL/GenBank/DDBJ whole genome shotgun (WGS) entry which is preliminary data.</text>
</comment>
<feature type="compositionally biased region" description="Polar residues" evidence="1">
    <location>
        <begin position="33"/>
        <end position="44"/>
    </location>
</feature>
<feature type="region of interest" description="Disordered" evidence="1">
    <location>
        <begin position="334"/>
        <end position="369"/>
    </location>
</feature>
<feature type="region of interest" description="Disordered" evidence="1">
    <location>
        <begin position="826"/>
        <end position="875"/>
    </location>
</feature>
<proteinExistence type="predicted"/>
<dbReference type="Proteomes" id="UP001140513">
    <property type="component" value="Unassembled WGS sequence"/>
</dbReference>
<feature type="compositionally biased region" description="Basic and acidic residues" evidence="1">
    <location>
        <begin position="683"/>
        <end position="698"/>
    </location>
</feature>
<feature type="compositionally biased region" description="Basic and acidic residues" evidence="1">
    <location>
        <begin position="360"/>
        <end position="369"/>
    </location>
</feature>
<evidence type="ECO:0000313" key="2">
    <source>
        <dbReference type="EMBL" id="KAJ4348714.1"/>
    </source>
</evidence>
<sequence length="886" mass="98820">MEGSRQPRKRPQSEVKQFSHARPTHGQRRTRSTRTTAGINPANQHTREDTPAIPNAFAEFKFFDDEEPGPGEVPLPIDNRLSLGLSGPGSAAVSELSPERHLNHLTNPGTYVLSDSAVPDTPPRLSFPQYIDEDRLRLGELTHPSGSPVLRREVIVNVERPDLNAFDQKLDHDPGETAEHSVETQKVAGLRSIAESPTQEDELPVLRGSALAALNTPTVSVAKHVARADQGDSENQEPKVVNVSKNSNEPELRQRKYSVDQNPQHTQPVYNGAQKFLIRRKSLPIAAEFAPETPTTTLEATRELLKDLVDQESGTRSIESVVDPSQDIRGTAKETLTTSQARPATPGPAVRPASPPLHRNAADNRNPLEKQDRETWTLYNLSCWTDKAFLKTLLKGPTVEFRVEAHSDPFLTNVSQEMLKHFCGEQHLARLIRDYSLQPDLRTEDGGEKNILIFPERSVDATAILRIVRYMRRCCMRTTTITKPHFQLHAPPSLEANIETIRACNIFGLYADARRLQYFLTDKKIPGGKLTMEDVETIWEGYGGGLRDSVYTDALLTHLVYNVLGSDSVDREDFMVLLDQEEFAGLRELVGTELGIKKRAAEDREMFQMRLQLEREERVNQALGKGKRLTKMEKIRASRGPMVQGRLLRVLSYDALLEPDLTAETRYKARPGLKRRSLSTSDLTDKSNEAKEPERLDSAGRLFQNALKEIKESGAGIGRAETILKEPSDAEERITLSAIRTPGRPAGPTPSGRKHRSGRPEQWRGQHSEDTRPEVPPKDPQPGVVGIGGVRQEKTTLLRNAAAHPNTQPQDAPRTRLYARSISSGGLLGNGGKTQPGSSVVTSQRAPMLRSRTDPYWATLGNQSRPAKKKTPSKLKQVWDEMRNFF</sequence>
<evidence type="ECO:0000256" key="1">
    <source>
        <dbReference type="SAM" id="MobiDB-lite"/>
    </source>
</evidence>
<feature type="compositionally biased region" description="Basic residues" evidence="1">
    <location>
        <begin position="22"/>
        <end position="32"/>
    </location>
</feature>
<dbReference type="EMBL" id="JAPEUX010000007">
    <property type="protein sequence ID" value="KAJ4348714.1"/>
    <property type="molecule type" value="Genomic_DNA"/>
</dbReference>
<feature type="compositionally biased region" description="Polar residues" evidence="1">
    <location>
        <begin position="835"/>
        <end position="845"/>
    </location>
</feature>
<feature type="region of interest" description="Disordered" evidence="1">
    <location>
        <begin position="1"/>
        <end position="51"/>
    </location>
</feature>
<feature type="region of interest" description="Disordered" evidence="1">
    <location>
        <begin position="672"/>
        <end position="700"/>
    </location>
</feature>